<dbReference type="Proteomes" id="UP000181686">
    <property type="component" value="Unassembled WGS sequence"/>
</dbReference>
<dbReference type="SUPFAM" id="SSF52058">
    <property type="entry name" value="L domain-like"/>
    <property type="match status" value="2"/>
</dbReference>
<evidence type="ECO:0000313" key="6">
    <source>
        <dbReference type="EMBL" id="SDP02330.1"/>
    </source>
</evidence>
<dbReference type="InterPro" id="IPR001611">
    <property type="entry name" value="Leu-rich_rpt"/>
</dbReference>
<dbReference type="PROSITE" id="PS51450">
    <property type="entry name" value="LRR"/>
    <property type="match status" value="2"/>
</dbReference>
<dbReference type="EMBL" id="MDGK01000040">
    <property type="protein sequence ID" value="OIN07875.1"/>
    <property type="molecule type" value="Genomic_DNA"/>
</dbReference>
<proteinExistence type="predicted"/>
<evidence type="ECO:0000256" key="1">
    <source>
        <dbReference type="ARBA" id="ARBA00022614"/>
    </source>
</evidence>
<dbReference type="SMART" id="SM00369">
    <property type="entry name" value="LRR_TYP"/>
    <property type="match status" value="9"/>
</dbReference>
<protein>
    <submittedName>
        <fullName evidence="6">Leucine rich repeat-containing protein</fullName>
    </submittedName>
</protein>
<dbReference type="RefSeq" id="WP_071490551.1">
    <property type="nucleotide sequence ID" value="NZ_LT629708.1"/>
</dbReference>
<evidence type="ECO:0000313" key="7">
    <source>
        <dbReference type="Proteomes" id="UP000181686"/>
    </source>
</evidence>
<dbReference type="Pfam" id="PF13855">
    <property type="entry name" value="LRR_8"/>
    <property type="match status" value="1"/>
</dbReference>
<evidence type="ECO:0000256" key="3">
    <source>
        <dbReference type="SAM" id="MobiDB-lite"/>
    </source>
</evidence>
<evidence type="ECO:0000313" key="8">
    <source>
        <dbReference type="Proteomes" id="UP000182654"/>
    </source>
</evidence>
<reference evidence="6 8" key="2">
    <citation type="submission" date="2016-10" db="EMBL/GenBank/DDBJ databases">
        <authorList>
            <person name="Varghese N."/>
            <person name="Submissions S."/>
        </authorList>
    </citation>
    <scope>NUCLEOTIDE SEQUENCE [LARGE SCALE GENOMIC DNA]</scope>
    <source>
        <strain evidence="6 8">BS2774</strain>
    </source>
</reference>
<keyword evidence="1" id="KW-0433">Leucine-rich repeat</keyword>
<dbReference type="InterPro" id="IPR003591">
    <property type="entry name" value="Leu-rich_rpt_typical-subtyp"/>
</dbReference>
<evidence type="ECO:0000313" key="5">
    <source>
        <dbReference type="EMBL" id="OIN07875.1"/>
    </source>
</evidence>
<reference evidence="5 7" key="1">
    <citation type="submission" date="2016-08" db="EMBL/GenBank/DDBJ databases">
        <title>Draft genome sequence of the type strain of Pseudomonas extremorientalis LMG 19695T isolated from drinking water reservoir.</title>
        <authorList>
            <person name="Tambong J.T."/>
        </authorList>
    </citation>
    <scope>NUCLEOTIDE SEQUENCE [LARGE SCALE GENOMIC DNA]</scope>
    <source>
        <strain evidence="5 7">LMG 19695</strain>
    </source>
</reference>
<name>A0A1H0PC42_9PSED</name>
<dbReference type="Pfam" id="PF20178">
    <property type="entry name" value="ToxA_N"/>
    <property type="match status" value="1"/>
</dbReference>
<dbReference type="Gene3D" id="3.80.10.10">
    <property type="entry name" value="Ribonuclease Inhibitor"/>
    <property type="match status" value="3"/>
</dbReference>
<gene>
    <name evidence="5" type="ORF">BFN10_16435</name>
    <name evidence="6" type="ORF">SAMN04490184_2078</name>
</gene>
<evidence type="ECO:0000259" key="4">
    <source>
        <dbReference type="Pfam" id="PF20178"/>
    </source>
</evidence>
<dbReference type="InterPro" id="IPR046673">
    <property type="entry name" value="ToxA_N"/>
</dbReference>
<dbReference type="Proteomes" id="UP000182654">
    <property type="component" value="Chromosome I"/>
</dbReference>
<accession>A0A1H0PC42</accession>
<dbReference type="GO" id="GO:0005737">
    <property type="term" value="C:cytoplasm"/>
    <property type="evidence" value="ECO:0007669"/>
    <property type="project" value="TreeGrafter"/>
</dbReference>
<dbReference type="PANTHER" id="PTHR48051">
    <property type="match status" value="1"/>
</dbReference>
<sequence>MTTPTPPAPAITQSSHPDRHYEPLTRALPAWLGNASASKRSALKNATPLPLPLPATDAAQQATLRQLNGAHWHAQNRVDQALKDLQDARTYSIPLLKDALKRQSGLELDVETTFIRLYIPQTIPWFTVRSGGARAWTVSLLDAALHNFEHKETLADAYEPDSTYITQPDANGQFDTLPAIKRRLPIAAFAQLCRDLDLGARYMGYLREQLGVDHPVAGAVLQAKVDASQKAALRAAVQLARIRGDIQEDYARLIEGLIDGLSGMRLGSSAVHIHDFSMMEAPLTGILLFAPDLENTRTVQRMVAYVPDDPEHPLKEYPSPLAFKQELTRQLRAADYQVFFSRFVAHEHRGAFFADLGQRLEKITWHPSEYGSGLAPWRADPTDDPLLQFTASPILIVPWDYLYQSRLNQLLNDARTLAVSTATVDRNARWALWDSFVNVASSIVNAALLVVAPFIPGLGELMLAYMAYQLLDDVFEGIVDWAEGLDREAFAHLMNLLESAVQLGLFTAGGQIGVPELRKLMSPQTLAFIDRFKPVTLASGARRYWKPDLAPYAQNLQLPPNLGIDELGLHTVRKESILPLEGSFYAVQKSPGDGQYRLKHPSRADAYQPLLIHNQAGTWRTELDQPLQWQGPDLLGRLGHRAQGLSDADRQLAMTLSGTDEAILRKMHHNSEPLPPLLDDALARLRIERELDTLIERLSSDDPALYNRIAALDLLQLLTANGAWPHTRGLRFLDDQGRVVWTFGDQTKPLVQIHEAQLSNGDLLKTVLQTLTPEEIRAQFGERASDPQLSLETRTRNLRKTLAGIARKHRVALFDSRYGPLQHAEHPQARQLADEAPGLPATVAERLLGQATGEELLELHAQRTPPRLAQLAQAALTEVRLNRAYEGQHLDSQVNLDTDLLALSALRVLPGWSTEINLQALHQSIDGEAWHSVGSDDAPIRRSLVRLDSGRYVAYDEKGPLCGETDLYSAILHALPDAQREQLNIDIHQGHELRERLRQRPPPRDEMRVLLGGDTPEPATETLQLLGHDAGYAHQPAIEGGPASLHQRARSLYPSLDDSQLHALIQDWQAHPGGAAAKLAQLAEEYAQLDSGLQAWQADVPHHHPVTGHALYRWELQLEKQNRTAMTHRLKAAWRRETVIDNYYEDPARDGHTLKLNGNILGEMPRLQANFDHVSLLSLNGSANLRGVSSFLGHFPKLRQLSVINTPLRGLPQEITSMPDLNALQLNTCQIVLTPQSQAQLAAMHQMRSLDLHGNPLGLVPSVETMPDLVALDLSRTNIDRLPAGVLSHPELQVALLSNNRISHLPDGIFQLAPESSLRFDLSRNPLNRETLERIKAYHQRHGTRFEASALQADRRDAKLLFPKFSEEQINRFIFNLPGDIEAGRRELARLAGDYQTLTDKLQAWAQAPALPELETARRAALKDLLERSWRRETPQQTQVGSLEIPATLAGELPQLSITFDHIGGLRIQGNQRPLHLDQFLRSFPNVHALSIQDAPLGDLPASLLSLQHLEFLSLPGCSIMLSASSAHGLEGMKGLTFLDLNHNPLAHTPDFSQLPSLRRVLLRNTGLREVPAGLLRSDQHVTVDLSNNAIENLPPAAFTLPNTAVRGIDLSGNPLSKPTLEQVKTYCQRTGEFFKAEANPGERERIQQLYPTFVDSEIHRFIFKLPGDMDAVTNQISLLEEEYRQLGTDLNEWVLDVPTHHPILGTLMDEQARAEQQLIRQDFKTLLEQAWRFERIEDEESLDEEVTHSLILDTPILGALPQLRARFNHVSTFELIGDGITTQVDGTLGSFPQLETLTLNKCSLQTLPTSIFNMPKLSSLDLSECNIALSPQSARALEDLKDIEFIDLSNNPLGHAPDVSQLRQLSSLHLRNAQLHHVPEGVFQESSVLHTLDLSNNHIEQLPASLLEISYTLDSDSDLRGNPLSPHSLALLREYYRRTGFAFHVEAARQDAEGNPLIPPLGREEE</sequence>
<evidence type="ECO:0000256" key="2">
    <source>
        <dbReference type="ARBA" id="ARBA00022737"/>
    </source>
</evidence>
<dbReference type="PANTHER" id="PTHR48051:SF54">
    <property type="entry name" value="LEUCINE-RICH REPEAT-CONTAINING PROTEIN"/>
    <property type="match status" value="1"/>
</dbReference>
<dbReference type="EMBL" id="LT629708">
    <property type="protein sequence ID" value="SDP02330.1"/>
    <property type="molecule type" value="Genomic_DNA"/>
</dbReference>
<dbReference type="InterPro" id="IPR050216">
    <property type="entry name" value="LRR_domain-containing"/>
</dbReference>
<keyword evidence="2" id="KW-0677">Repeat</keyword>
<dbReference type="InterPro" id="IPR032675">
    <property type="entry name" value="LRR_dom_sf"/>
</dbReference>
<keyword evidence="8" id="KW-1185">Reference proteome</keyword>
<feature type="domain" description="Dermonecrotic toxin N-terminal" evidence="4">
    <location>
        <begin position="83"/>
        <end position="346"/>
    </location>
</feature>
<organism evidence="5 7">
    <name type="scientific">Pseudomonas extremorientalis</name>
    <dbReference type="NCBI Taxonomy" id="169669"/>
    <lineage>
        <taxon>Bacteria</taxon>
        <taxon>Pseudomonadati</taxon>
        <taxon>Pseudomonadota</taxon>
        <taxon>Gammaproteobacteria</taxon>
        <taxon>Pseudomonadales</taxon>
        <taxon>Pseudomonadaceae</taxon>
        <taxon>Pseudomonas</taxon>
    </lineage>
</organism>
<feature type="region of interest" description="Disordered" evidence="3">
    <location>
        <begin position="1"/>
        <end position="20"/>
    </location>
</feature>